<feature type="transmembrane region" description="Helical" evidence="1">
    <location>
        <begin position="22"/>
        <end position="43"/>
    </location>
</feature>
<keyword evidence="1" id="KW-0472">Membrane</keyword>
<dbReference type="EMBL" id="CP015136">
    <property type="protein sequence ID" value="AMY12262.1"/>
    <property type="molecule type" value="Genomic_DNA"/>
</dbReference>
<evidence type="ECO:0000313" key="3">
    <source>
        <dbReference type="Proteomes" id="UP000076079"/>
    </source>
</evidence>
<gene>
    <name evidence="2" type="ORF">LuPra_05535</name>
</gene>
<protein>
    <recommendedName>
        <fullName evidence="4">Flp pilus assembly protein, pilin Flp</fullName>
    </recommendedName>
</protein>
<organism evidence="2 3">
    <name type="scientific">Luteitalea pratensis</name>
    <dbReference type="NCBI Taxonomy" id="1855912"/>
    <lineage>
        <taxon>Bacteria</taxon>
        <taxon>Pseudomonadati</taxon>
        <taxon>Acidobacteriota</taxon>
        <taxon>Vicinamibacteria</taxon>
        <taxon>Vicinamibacterales</taxon>
        <taxon>Vicinamibacteraceae</taxon>
        <taxon>Luteitalea</taxon>
    </lineage>
</organism>
<dbReference type="STRING" id="1855912.LuPra_05535"/>
<dbReference type="Proteomes" id="UP000076079">
    <property type="component" value="Chromosome"/>
</dbReference>
<keyword evidence="1" id="KW-0812">Transmembrane</keyword>
<name>A0A143PUI8_LUTPR</name>
<dbReference type="AlphaFoldDB" id="A0A143PUI8"/>
<keyword evidence="1" id="KW-1133">Transmembrane helix</keyword>
<keyword evidence="3" id="KW-1185">Reference proteome</keyword>
<dbReference type="KEGG" id="abac:LuPra_05535"/>
<evidence type="ECO:0000256" key="1">
    <source>
        <dbReference type="SAM" id="Phobius"/>
    </source>
</evidence>
<reference evidence="2 3" key="1">
    <citation type="journal article" date="2016" name="Genome Announc.">
        <title>First Complete Genome Sequence of a Subdivision 6 Acidobacterium Strain.</title>
        <authorList>
            <person name="Huang S."/>
            <person name="Vieira S."/>
            <person name="Bunk B."/>
            <person name="Riedel T."/>
            <person name="Sproer C."/>
            <person name="Overmann J."/>
        </authorList>
    </citation>
    <scope>NUCLEOTIDE SEQUENCE [LARGE SCALE GENOMIC DNA]</scope>
    <source>
        <strain evidence="3">DSM 100886 HEG_-6_39</strain>
    </source>
</reference>
<proteinExistence type="predicted"/>
<evidence type="ECO:0000313" key="2">
    <source>
        <dbReference type="EMBL" id="AMY12262.1"/>
    </source>
</evidence>
<reference evidence="3" key="2">
    <citation type="submission" date="2016-04" db="EMBL/GenBank/DDBJ databases">
        <title>First Complete Genome Sequence of a Subdivision 6 Acidobacterium.</title>
        <authorList>
            <person name="Huang S."/>
            <person name="Vieira S."/>
            <person name="Bunk B."/>
            <person name="Riedel T."/>
            <person name="Sproeer C."/>
            <person name="Overmann J."/>
        </authorList>
    </citation>
    <scope>NUCLEOTIDE SEQUENCE [LARGE SCALE GENOMIC DNA]</scope>
    <source>
        <strain evidence="3">DSM 100886 HEG_-6_39</strain>
    </source>
</reference>
<evidence type="ECO:0008006" key="4">
    <source>
        <dbReference type="Google" id="ProtNLM"/>
    </source>
</evidence>
<dbReference type="RefSeq" id="WP_157899758.1">
    <property type="nucleotide sequence ID" value="NZ_CP015136.1"/>
</dbReference>
<accession>A0A143PUI8</accession>
<sequence>MANGTIAGVTRRVWRCEDGNDLLEYALLTALIGIVSVLTWGVIAGKLGTAYGSYDVGTQGLWNSPDPM</sequence>